<feature type="compositionally biased region" description="Polar residues" evidence="1">
    <location>
        <begin position="268"/>
        <end position="283"/>
    </location>
</feature>
<gene>
    <name evidence="2" type="ORF">NLU13_1566</name>
</gene>
<organism evidence="2 3">
    <name type="scientific">Sarocladium strictum</name>
    <name type="common">Black bundle disease fungus</name>
    <name type="synonym">Acremonium strictum</name>
    <dbReference type="NCBI Taxonomy" id="5046"/>
    <lineage>
        <taxon>Eukaryota</taxon>
        <taxon>Fungi</taxon>
        <taxon>Dikarya</taxon>
        <taxon>Ascomycota</taxon>
        <taxon>Pezizomycotina</taxon>
        <taxon>Sordariomycetes</taxon>
        <taxon>Hypocreomycetidae</taxon>
        <taxon>Hypocreales</taxon>
        <taxon>Sarocladiaceae</taxon>
        <taxon>Sarocladium</taxon>
    </lineage>
</organism>
<feature type="region of interest" description="Disordered" evidence="1">
    <location>
        <begin position="147"/>
        <end position="516"/>
    </location>
</feature>
<feature type="compositionally biased region" description="Polar residues" evidence="1">
    <location>
        <begin position="449"/>
        <end position="459"/>
    </location>
</feature>
<evidence type="ECO:0000313" key="3">
    <source>
        <dbReference type="Proteomes" id="UP001175261"/>
    </source>
</evidence>
<keyword evidence="3" id="KW-1185">Reference proteome</keyword>
<evidence type="ECO:0008006" key="4">
    <source>
        <dbReference type="Google" id="ProtNLM"/>
    </source>
</evidence>
<feature type="compositionally biased region" description="Polar residues" evidence="1">
    <location>
        <begin position="78"/>
        <end position="87"/>
    </location>
</feature>
<feature type="compositionally biased region" description="Basic and acidic residues" evidence="1">
    <location>
        <begin position="384"/>
        <end position="406"/>
    </location>
</feature>
<name>A0AA39GST6_SARSR</name>
<dbReference type="EMBL" id="JAPDFR010000001">
    <property type="protein sequence ID" value="KAK0392068.1"/>
    <property type="molecule type" value="Genomic_DNA"/>
</dbReference>
<feature type="compositionally biased region" description="Polar residues" evidence="1">
    <location>
        <begin position="315"/>
        <end position="347"/>
    </location>
</feature>
<reference evidence="2" key="1">
    <citation type="submission" date="2022-10" db="EMBL/GenBank/DDBJ databases">
        <title>Determination and structural analysis of whole genome sequence of Sarocladium strictum F4-1.</title>
        <authorList>
            <person name="Hu L."/>
            <person name="Jiang Y."/>
        </authorList>
    </citation>
    <scope>NUCLEOTIDE SEQUENCE</scope>
    <source>
        <strain evidence="2">F4-1</strain>
    </source>
</reference>
<feature type="compositionally biased region" description="Low complexity" evidence="1">
    <location>
        <begin position="480"/>
        <end position="496"/>
    </location>
</feature>
<feature type="compositionally biased region" description="Basic and acidic residues" evidence="1">
    <location>
        <begin position="498"/>
        <end position="507"/>
    </location>
</feature>
<feature type="compositionally biased region" description="Polar residues" evidence="1">
    <location>
        <begin position="46"/>
        <end position="62"/>
    </location>
</feature>
<sequence>MAAISSTHGAAMTTLTPPTSSHGSNHDAPWSYPTGTNDDPGRHKSISPQQTDRGNKSPSLAQNGFEAVGQPADRTTRKMQSSESFNGDRNGYPADSTNGRSTYADLEGQSYHKSTEDQKRDAAQAGLVPGNDDKWIHRDKLARIESEELQAAGFFVPRSRAPSKQRRERSQVSYRRGTDASEQGYNRSRKNSAAVEQKTSTETTSPPAWDLRTPEEIAEEEANAYFTTNTQKGGSRIPVAKSSLAPISTDHLERAQPVVRRQTDSSDGETLSYSKTRSRSASASGKDALGIGSAATSKRPATDTSPKKVAGGSRKASSQSKPPTTASTQGGRPKTRSSSAGTRPSTRSGEKQPEGDPPWLVDAYKPDPRLPPDQQLLPTVARRLQQEQWEKEGKEAGDVFDKEFRPLNDNVFLRPAEAETAPTDEERRSQEQTNSEWPLKPETAAKSPTLRQGSYSTMPKINDKPPGSPLPSPRSPVALQPPMQQQPQADQQQTFQRIEQEDPEPKKGGCGCCVVM</sequence>
<feature type="region of interest" description="Disordered" evidence="1">
    <location>
        <begin position="1"/>
        <end position="133"/>
    </location>
</feature>
<feature type="compositionally biased region" description="Polar residues" evidence="1">
    <location>
        <begin position="197"/>
        <end position="206"/>
    </location>
</feature>
<comment type="caution">
    <text evidence="2">The sequence shown here is derived from an EMBL/GenBank/DDBJ whole genome shotgun (WGS) entry which is preliminary data.</text>
</comment>
<evidence type="ECO:0000313" key="2">
    <source>
        <dbReference type="EMBL" id="KAK0392068.1"/>
    </source>
</evidence>
<protein>
    <recommendedName>
        <fullName evidence="4">TeaA receptor TeaR</fullName>
    </recommendedName>
</protein>
<feature type="compositionally biased region" description="Polar residues" evidence="1">
    <location>
        <begin position="1"/>
        <end position="23"/>
    </location>
</feature>
<feature type="compositionally biased region" description="Basic and acidic residues" evidence="1">
    <location>
        <begin position="113"/>
        <end position="122"/>
    </location>
</feature>
<dbReference type="AlphaFoldDB" id="A0AA39GST6"/>
<proteinExistence type="predicted"/>
<dbReference type="Proteomes" id="UP001175261">
    <property type="component" value="Unassembled WGS sequence"/>
</dbReference>
<evidence type="ECO:0000256" key="1">
    <source>
        <dbReference type="SAM" id="MobiDB-lite"/>
    </source>
</evidence>
<accession>A0AA39GST6</accession>